<name>A0A0M3J6K0_ANISI</name>
<dbReference type="Proteomes" id="UP000267096">
    <property type="component" value="Unassembled WGS sequence"/>
</dbReference>
<sequence>MVHVKRIKGNVSQKRLQTLQRKKQQKRQGIISEPLIKHSIEGKWYEYADADRSDDANEADREQLSKVEEKATYLLSRDIDEKVQPLKGNIPGFEATTEGRGIFLVQKLACESTPGIEVNFLFVGYFGCLRQMNNCADFMNWNFSGI</sequence>
<evidence type="ECO:0000313" key="3">
    <source>
        <dbReference type="WBParaSite" id="ASIM_0000318701-mRNA-1"/>
    </source>
</evidence>
<proteinExistence type="predicted"/>
<gene>
    <name evidence="1" type="ORF">ASIM_LOCUS3034</name>
</gene>
<reference evidence="1 2" key="2">
    <citation type="submission" date="2018-11" db="EMBL/GenBank/DDBJ databases">
        <authorList>
            <consortium name="Pathogen Informatics"/>
        </authorList>
    </citation>
    <scope>NUCLEOTIDE SEQUENCE [LARGE SCALE GENOMIC DNA]</scope>
</reference>
<dbReference type="AlphaFoldDB" id="A0A0M3J6K0"/>
<evidence type="ECO:0000313" key="2">
    <source>
        <dbReference type="Proteomes" id="UP000267096"/>
    </source>
</evidence>
<protein>
    <submittedName>
        <fullName evidence="3">Pre-mRNA-splicing factor SLU7</fullName>
    </submittedName>
</protein>
<accession>A0A0M3J6K0</accession>
<reference evidence="3" key="1">
    <citation type="submission" date="2017-02" db="UniProtKB">
        <authorList>
            <consortium name="WormBaseParasite"/>
        </authorList>
    </citation>
    <scope>IDENTIFICATION</scope>
</reference>
<dbReference type="WBParaSite" id="ASIM_0000318701-mRNA-1">
    <property type="protein sequence ID" value="ASIM_0000318701-mRNA-1"/>
    <property type="gene ID" value="ASIM_0000318701"/>
</dbReference>
<organism evidence="3">
    <name type="scientific">Anisakis simplex</name>
    <name type="common">Herring worm</name>
    <dbReference type="NCBI Taxonomy" id="6269"/>
    <lineage>
        <taxon>Eukaryota</taxon>
        <taxon>Metazoa</taxon>
        <taxon>Ecdysozoa</taxon>
        <taxon>Nematoda</taxon>
        <taxon>Chromadorea</taxon>
        <taxon>Rhabditida</taxon>
        <taxon>Spirurina</taxon>
        <taxon>Ascaridomorpha</taxon>
        <taxon>Ascaridoidea</taxon>
        <taxon>Anisakidae</taxon>
        <taxon>Anisakis</taxon>
        <taxon>Anisakis simplex complex</taxon>
    </lineage>
</organism>
<dbReference type="OrthoDB" id="28947at2759"/>
<evidence type="ECO:0000313" key="1">
    <source>
        <dbReference type="EMBL" id="VDK21041.1"/>
    </source>
</evidence>
<dbReference type="EMBL" id="UYRR01004431">
    <property type="protein sequence ID" value="VDK21041.1"/>
    <property type="molecule type" value="Genomic_DNA"/>
</dbReference>
<keyword evidence="2" id="KW-1185">Reference proteome</keyword>